<accession>A0ABV6DJ96</accession>
<gene>
    <name evidence="1" type="ORF">ACFFK0_09610</name>
</gene>
<comment type="caution">
    <text evidence="1">The sequence shown here is derived from an EMBL/GenBank/DDBJ whole genome shotgun (WGS) entry which is preliminary data.</text>
</comment>
<reference evidence="1 2" key="1">
    <citation type="submission" date="2024-09" db="EMBL/GenBank/DDBJ databases">
        <authorList>
            <person name="Sun Q."/>
            <person name="Mori K."/>
        </authorList>
    </citation>
    <scope>NUCLEOTIDE SEQUENCE [LARGE SCALE GENOMIC DNA]</scope>
    <source>
        <strain evidence="1 2">CCM 7759</strain>
    </source>
</reference>
<organism evidence="1 2">
    <name type="scientific">Paenibacillus chartarius</name>
    <dbReference type="NCBI Taxonomy" id="747481"/>
    <lineage>
        <taxon>Bacteria</taxon>
        <taxon>Bacillati</taxon>
        <taxon>Bacillota</taxon>
        <taxon>Bacilli</taxon>
        <taxon>Bacillales</taxon>
        <taxon>Paenibacillaceae</taxon>
        <taxon>Paenibacillus</taxon>
    </lineage>
</organism>
<keyword evidence="2" id="KW-1185">Reference proteome</keyword>
<dbReference type="RefSeq" id="WP_377469923.1">
    <property type="nucleotide sequence ID" value="NZ_JBHLWN010000031.1"/>
</dbReference>
<name>A0ABV6DJ96_9BACL</name>
<evidence type="ECO:0000313" key="1">
    <source>
        <dbReference type="EMBL" id="MFC0212720.1"/>
    </source>
</evidence>
<evidence type="ECO:0000313" key="2">
    <source>
        <dbReference type="Proteomes" id="UP001589776"/>
    </source>
</evidence>
<dbReference type="Proteomes" id="UP001589776">
    <property type="component" value="Unassembled WGS sequence"/>
</dbReference>
<sequence>MTSIRTLRDRIRDKLSQWTSGGNREPACLDEPEQELEDEIVQNLALIELAEQLTMIRIADRYMNEFVLHEMKIPADLQKGFALQNQIFVTTGTETVFRANLDYFFQDQNNLRHIHYVVSLIRFADDAWRVFQVKNKLDG</sequence>
<protein>
    <submittedName>
        <fullName evidence="1">Uncharacterized protein</fullName>
    </submittedName>
</protein>
<dbReference type="EMBL" id="JBHLWN010000031">
    <property type="protein sequence ID" value="MFC0212720.1"/>
    <property type="molecule type" value="Genomic_DNA"/>
</dbReference>
<proteinExistence type="predicted"/>